<proteinExistence type="predicted"/>
<dbReference type="AlphaFoldDB" id="A0A0A9BX55"/>
<sequence length="92" mass="9977">MVEVDCTEVAAALNSHDMLLSRLCFLYSDIKTQATMHGFITFGSTERGCNSIAHKLAQLAQHGLTGIWNGTVPESILCFVLSDHVTPNSVVL</sequence>
<reference evidence="1" key="2">
    <citation type="journal article" date="2015" name="Data Brief">
        <title>Shoot transcriptome of the giant reed, Arundo donax.</title>
        <authorList>
            <person name="Barrero R.A."/>
            <person name="Guerrero F.D."/>
            <person name="Moolhuijzen P."/>
            <person name="Goolsby J.A."/>
            <person name="Tidwell J."/>
            <person name="Bellgard S.E."/>
            <person name="Bellgard M.I."/>
        </authorList>
    </citation>
    <scope>NUCLEOTIDE SEQUENCE</scope>
    <source>
        <tissue evidence="1">Shoot tissue taken approximately 20 cm above the soil surface</tissue>
    </source>
</reference>
<name>A0A0A9BX55_ARUDO</name>
<protein>
    <recommendedName>
        <fullName evidence="2">RNase H type-1 domain-containing protein</fullName>
    </recommendedName>
</protein>
<organism evidence="1">
    <name type="scientific">Arundo donax</name>
    <name type="common">Giant reed</name>
    <name type="synonym">Donax arundinaceus</name>
    <dbReference type="NCBI Taxonomy" id="35708"/>
    <lineage>
        <taxon>Eukaryota</taxon>
        <taxon>Viridiplantae</taxon>
        <taxon>Streptophyta</taxon>
        <taxon>Embryophyta</taxon>
        <taxon>Tracheophyta</taxon>
        <taxon>Spermatophyta</taxon>
        <taxon>Magnoliopsida</taxon>
        <taxon>Liliopsida</taxon>
        <taxon>Poales</taxon>
        <taxon>Poaceae</taxon>
        <taxon>PACMAD clade</taxon>
        <taxon>Arundinoideae</taxon>
        <taxon>Arundineae</taxon>
        <taxon>Arundo</taxon>
    </lineage>
</organism>
<reference evidence="1" key="1">
    <citation type="submission" date="2014-09" db="EMBL/GenBank/DDBJ databases">
        <authorList>
            <person name="Magalhaes I.L.F."/>
            <person name="Oliveira U."/>
            <person name="Santos F.R."/>
            <person name="Vidigal T.H.D.A."/>
            <person name="Brescovit A.D."/>
            <person name="Santos A.J."/>
        </authorList>
    </citation>
    <scope>NUCLEOTIDE SEQUENCE</scope>
    <source>
        <tissue evidence="1">Shoot tissue taken approximately 20 cm above the soil surface</tissue>
    </source>
</reference>
<evidence type="ECO:0000313" key="1">
    <source>
        <dbReference type="EMBL" id="JAD65740.1"/>
    </source>
</evidence>
<evidence type="ECO:0008006" key="2">
    <source>
        <dbReference type="Google" id="ProtNLM"/>
    </source>
</evidence>
<dbReference type="EMBL" id="GBRH01232155">
    <property type="protein sequence ID" value="JAD65740.1"/>
    <property type="molecule type" value="Transcribed_RNA"/>
</dbReference>
<accession>A0A0A9BX55</accession>